<dbReference type="GO" id="GO:0004180">
    <property type="term" value="F:carboxypeptidase activity"/>
    <property type="evidence" value="ECO:0007669"/>
    <property type="project" value="UniProtKB-KW"/>
</dbReference>
<feature type="domain" description="LD-carboxypeptidase N-terminal" evidence="7">
    <location>
        <begin position="13"/>
        <end position="127"/>
    </location>
</feature>
<evidence type="ECO:0000313" key="9">
    <source>
        <dbReference type="EMBL" id="MBI1756004.1"/>
    </source>
</evidence>
<dbReference type="InterPro" id="IPR040449">
    <property type="entry name" value="Peptidase_S66_N"/>
</dbReference>
<evidence type="ECO:0000259" key="8">
    <source>
        <dbReference type="Pfam" id="PF17676"/>
    </source>
</evidence>
<dbReference type="AlphaFoldDB" id="A0A931LRJ0"/>
<evidence type="ECO:0000256" key="3">
    <source>
        <dbReference type="ARBA" id="ARBA00022670"/>
    </source>
</evidence>
<feature type="active site" description="Nucleophile" evidence="6">
    <location>
        <position position="109"/>
    </location>
</feature>
<keyword evidence="3" id="KW-0645">Protease</keyword>
<dbReference type="SUPFAM" id="SSF141986">
    <property type="entry name" value="LD-carboxypeptidase A C-terminal domain-like"/>
    <property type="match status" value="1"/>
</dbReference>
<dbReference type="InterPro" id="IPR027461">
    <property type="entry name" value="Carboxypeptidase_A_C_sf"/>
</dbReference>
<organism evidence="9 10">
    <name type="scientific">Fimbriimonas ginsengisoli</name>
    <dbReference type="NCBI Taxonomy" id="1005039"/>
    <lineage>
        <taxon>Bacteria</taxon>
        <taxon>Bacillati</taxon>
        <taxon>Armatimonadota</taxon>
        <taxon>Fimbriimonadia</taxon>
        <taxon>Fimbriimonadales</taxon>
        <taxon>Fimbriimonadaceae</taxon>
        <taxon>Fimbriimonas</taxon>
    </lineage>
</organism>
<evidence type="ECO:0000259" key="7">
    <source>
        <dbReference type="Pfam" id="PF02016"/>
    </source>
</evidence>
<feature type="domain" description="LD-carboxypeptidase C-terminal" evidence="8">
    <location>
        <begin position="172"/>
        <end position="290"/>
    </location>
</feature>
<evidence type="ECO:0000256" key="2">
    <source>
        <dbReference type="ARBA" id="ARBA00022645"/>
    </source>
</evidence>
<dbReference type="Proteomes" id="UP000727962">
    <property type="component" value="Unassembled WGS sequence"/>
</dbReference>
<evidence type="ECO:0000256" key="5">
    <source>
        <dbReference type="ARBA" id="ARBA00022825"/>
    </source>
</evidence>
<accession>A0A931LRJ0</accession>
<evidence type="ECO:0000256" key="6">
    <source>
        <dbReference type="PIRSR" id="PIRSR028757-1"/>
    </source>
</evidence>
<reference evidence="9" key="1">
    <citation type="submission" date="2020-07" db="EMBL/GenBank/DDBJ databases">
        <title>Huge and variable diversity of episymbiotic CPR bacteria and DPANN archaea in groundwater ecosystems.</title>
        <authorList>
            <person name="He C.Y."/>
            <person name="Keren R."/>
            <person name="Whittaker M."/>
            <person name="Farag I.F."/>
            <person name="Doudna J."/>
            <person name="Cate J.H.D."/>
            <person name="Banfield J.F."/>
        </authorList>
    </citation>
    <scope>NUCLEOTIDE SEQUENCE</scope>
    <source>
        <strain evidence="9">NC_groundwater_17_Pr7_B-0.1um_64_12</strain>
    </source>
</reference>
<dbReference type="InterPro" id="IPR003507">
    <property type="entry name" value="S66_fam"/>
</dbReference>
<gene>
    <name evidence="9" type="ORF">HYR64_02740</name>
</gene>
<dbReference type="Gene3D" id="3.40.50.10740">
    <property type="entry name" value="Class I glutamine amidotransferase-like"/>
    <property type="match status" value="1"/>
</dbReference>
<dbReference type="Gene3D" id="3.50.30.60">
    <property type="entry name" value="LD-carboxypeptidase A C-terminal domain-like"/>
    <property type="match status" value="1"/>
</dbReference>
<dbReference type="PIRSF" id="PIRSF028757">
    <property type="entry name" value="LD-carboxypeptidase"/>
    <property type="match status" value="1"/>
</dbReference>
<dbReference type="PANTHER" id="PTHR30237">
    <property type="entry name" value="MURAMOYLTETRAPEPTIDE CARBOXYPEPTIDASE"/>
    <property type="match status" value="1"/>
</dbReference>
<dbReference type="GO" id="GO:0006508">
    <property type="term" value="P:proteolysis"/>
    <property type="evidence" value="ECO:0007669"/>
    <property type="project" value="UniProtKB-KW"/>
</dbReference>
<dbReference type="CDD" id="cd07025">
    <property type="entry name" value="Peptidase_S66"/>
    <property type="match status" value="1"/>
</dbReference>
<dbReference type="InterPro" id="IPR027478">
    <property type="entry name" value="LdcA_N"/>
</dbReference>
<proteinExistence type="inferred from homology"/>
<dbReference type="Pfam" id="PF17676">
    <property type="entry name" value="Peptidase_S66C"/>
    <property type="match status" value="1"/>
</dbReference>
<evidence type="ECO:0000256" key="4">
    <source>
        <dbReference type="ARBA" id="ARBA00022801"/>
    </source>
</evidence>
<dbReference type="InterPro" id="IPR040921">
    <property type="entry name" value="Peptidase_S66C"/>
</dbReference>
<keyword evidence="2" id="KW-0121">Carboxypeptidase</keyword>
<sequence length="308" mass="33217">MRKPRALRAGDTVRVVSPASPLPEEKLAAMEELLRAQGLRVAYGRHALGSQDYFAGSDKERAADLQQAFDDPDCAAVLCSRGGYGCARLMRMLDLDRMAGSGKMLLGYSDITTLHLALLRRGLATVYSPMSITFHTPREPWVYQSFLAVLSGGNPIPPEAPRARTITPGIAEGEVTGGCLCLLTDSLATPDLLDARGKILIIEDVDEQPHRVDAMFTHLLLAGVLESAAGIAVGEMTHTDEQCDPLIGSRPWEDIVRERIAPLGIPAVVGFPFGHMQAMLTLPLGIRARLDADAGTLTYLESICDASR</sequence>
<keyword evidence="5" id="KW-0720">Serine protease</keyword>
<evidence type="ECO:0000256" key="1">
    <source>
        <dbReference type="ARBA" id="ARBA00010233"/>
    </source>
</evidence>
<dbReference type="PANTHER" id="PTHR30237:SF2">
    <property type="entry name" value="MUREIN TETRAPEPTIDE CARBOXYPEPTIDASE"/>
    <property type="match status" value="1"/>
</dbReference>
<name>A0A931LRJ0_FIMGI</name>
<feature type="active site" description="Charge relay system" evidence="6">
    <location>
        <position position="275"/>
    </location>
</feature>
<dbReference type="EMBL" id="JACOSL010000019">
    <property type="protein sequence ID" value="MBI1756004.1"/>
    <property type="molecule type" value="Genomic_DNA"/>
</dbReference>
<protein>
    <submittedName>
        <fullName evidence="9">LD-carboxypeptidase</fullName>
    </submittedName>
</protein>
<evidence type="ECO:0000313" key="10">
    <source>
        <dbReference type="Proteomes" id="UP000727962"/>
    </source>
</evidence>
<dbReference type="GO" id="GO:0008236">
    <property type="term" value="F:serine-type peptidase activity"/>
    <property type="evidence" value="ECO:0007669"/>
    <property type="project" value="UniProtKB-KW"/>
</dbReference>
<dbReference type="InterPro" id="IPR029062">
    <property type="entry name" value="Class_I_gatase-like"/>
</dbReference>
<dbReference type="SUPFAM" id="SSF52317">
    <property type="entry name" value="Class I glutamine amidotransferase-like"/>
    <property type="match status" value="1"/>
</dbReference>
<dbReference type="Pfam" id="PF02016">
    <property type="entry name" value="Peptidase_S66"/>
    <property type="match status" value="1"/>
</dbReference>
<comment type="caution">
    <text evidence="9">The sequence shown here is derived from an EMBL/GenBank/DDBJ whole genome shotgun (WGS) entry which is preliminary data.</text>
</comment>
<keyword evidence="4" id="KW-0378">Hydrolase</keyword>
<comment type="similarity">
    <text evidence="1">Belongs to the peptidase S66 family.</text>
</comment>
<feature type="active site" description="Charge relay system" evidence="6">
    <location>
        <position position="203"/>
    </location>
</feature>